<comment type="caution">
    <text evidence="4">The sequence shown here is derived from an EMBL/GenBank/DDBJ whole genome shotgun (WGS) entry which is preliminary data.</text>
</comment>
<keyword evidence="3" id="KW-0732">Signal</keyword>
<evidence type="ECO:0000313" key="4">
    <source>
        <dbReference type="EMBL" id="KAJ3053827.1"/>
    </source>
</evidence>
<keyword evidence="5" id="KW-1185">Reference proteome</keyword>
<keyword evidence="2" id="KW-1133">Transmembrane helix</keyword>
<evidence type="ECO:0000256" key="2">
    <source>
        <dbReference type="SAM" id="Phobius"/>
    </source>
</evidence>
<sequence>MKTASILLLTIASLTCAQKWIPGKSTHYGPFPSDPTASEAGYRANEVGVGCSVGKTPQWEEILSHGTYNNTADPGNIWPIIPTVAVSQYIYQPIRDKMCFAKIQIRNANNHSATVEASVVDWCPSNGCLWSKEERAFNVDVYGEKTWFALGGQGSRGTLDIEIQWPAGVDPYALSQRSGDTGGLSAAAKGGIAAAVIIILIVLGVGGWFGWKKWKTKRLLDRYSTGLPSMGEGHRQWDRAASTEETRTQTYGRY</sequence>
<feature type="signal peptide" evidence="3">
    <location>
        <begin position="1"/>
        <end position="17"/>
    </location>
</feature>
<dbReference type="Proteomes" id="UP001212841">
    <property type="component" value="Unassembled WGS sequence"/>
</dbReference>
<dbReference type="InterPro" id="IPR036908">
    <property type="entry name" value="RlpA-like_sf"/>
</dbReference>
<reference evidence="4" key="1">
    <citation type="submission" date="2020-05" db="EMBL/GenBank/DDBJ databases">
        <title>Phylogenomic resolution of chytrid fungi.</title>
        <authorList>
            <person name="Stajich J.E."/>
            <person name="Amses K."/>
            <person name="Simmons R."/>
            <person name="Seto K."/>
            <person name="Myers J."/>
            <person name="Bonds A."/>
            <person name="Quandt C.A."/>
            <person name="Barry K."/>
            <person name="Liu P."/>
            <person name="Grigoriev I."/>
            <person name="Longcore J.E."/>
            <person name="James T.Y."/>
        </authorList>
    </citation>
    <scope>NUCLEOTIDE SEQUENCE</scope>
    <source>
        <strain evidence="4">JEL0318</strain>
    </source>
</reference>
<evidence type="ECO:0000313" key="5">
    <source>
        <dbReference type="Proteomes" id="UP001212841"/>
    </source>
</evidence>
<feature type="chain" id="PRO_5042160381" evidence="3">
    <location>
        <begin position="18"/>
        <end position="254"/>
    </location>
</feature>
<evidence type="ECO:0000256" key="1">
    <source>
        <dbReference type="SAM" id="MobiDB-lite"/>
    </source>
</evidence>
<keyword evidence="2" id="KW-0812">Transmembrane</keyword>
<name>A0AAD5SG05_9FUNG</name>
<dbReference type="AlphaFoldDB" id="A0AAD5SG05"/>
<accession>A0AAD5SG05</accession>
<organism evidence="4 5">
    <name type="scientific">Rhizophlyctis rosea</name>
    <dbReference type="NCBI Taxonomy" id="64517"/>
    <lineage>
        <taxon>Eukaryota</taxon>
        <taxon>Fungi</taxon>
        <taxon>Fungi incertae sedis</taxon>
        <taxon>Chytridiomycota</taxon>
        <taxon>Chytridiomycota incertae sedis</taxon>
        <taxon>Chytridiomycetes</taxon>
        <taxon>Rhizophlyctidales</taxon>
        <taxon>Rhizophlyctidaceae</taxon>
        <taxon>Rhizophlyctis</taxon>
    </lineage>
</organism>
<protein>
    <submittedName>
        <fullName evidence="4">Uncharacterized protein</fullName>
    </submittedName>
</protein>
<feature type="region of interest" description="Disordered" evidence="1">
    <location>
        <begin position="230"/>
        <end position="254"/>
    </location>
</feature>
<dbReference type="EMBL" id="JADGJD010000177">
    <property type="protein sequence ID" value="KAJ3053827.1"/>
    <property type="molecule type" value="Genomic_DNA"/>
</dbReference>
<gene>
    <name evidence="4" type="ORF">HK097_003293</name>
</gene>
<dbReference type="SUPFAM" id="SSF50685">
    <property type="entry name" value="Barwin-like endoglucanases"/>
    <property type="match status" value="1"/>
</dbReference>
<feature type="transmembrane region" description="Helical" evidence="2">
    <location>
        <begin position="191"/>
        <end position="211"/>
    </location>
</feature>
<evidence type="ECO:0000256" key="3">
    <source>
        <dbReference type="SAM" id="SignalP"/>
    </source>
</evidence>
<keyword evidence="2" id="KW-0472">Membrane</keyword>
<proteinExistence type="predicted"/>
<feature type="compositionally biased region" description="Basic and acidic residues" evidence="1">
    <location>
        <begin position="232"/>
        <end position="247"/>
    </location>
</feature>